<organism evidence="4 5">
    <name type="scientific">Halococcus salifodinae DSM 8989</name>
    <dbReference type="NCBI Taxonomy" id="1227456"/>
    <lineage>
        <taxon>Archaea</taxon>
        <taxon>Methanobacteriati</taxon>
        <taxon>Methanobacteriota</taxon>
        <taxon>Stenosarchaea group</taxon>
        <taxon>Halobacteria</taxon>
        <taxon>Halobacteriales</taxon>
        <taxon>Halococcaceae</taxon>
        <taxon>Halococcus</taxon>
    </lineage>
</organism>
<dbReference type="PANTHER" id="PTHR42870">
    <property type="entry name" value="ACETYL-COA C-ACETYLTRANSFERASE"/>
    <property type="match status" value="1"/>
</dbReference>
<sequence length="397" mass="41447">MDDGVVHQFMARASIVGAGMTKFGVHERPLPDLFADAAFDAFDDSGIEPPEIEALYFGNAMGGMTENDTHLAPTLASHIGCTGVPAQRFEDACATSATAFKHAVEAVESGRHDVVLAGGVERCTPETGLDTGAMTKVFVSAAHRQYEQPAGLTFPGVFALLTKRHMHEYGTTEEHLAEVAVKNHYNGTLNPRAHFGRETSVEKVLDSPIVADPFHLMDCCPFSDGASAVVVASEEAAESFENPVDVAGVGHATDVVPLADKDDLPATQAARDAASQAYEQANTTADAIDFAEIHDCFTGAEVMATEALGLFEDGAGGPAAAAGRTALDGDVPVNPSGGLKAKGHPLGATGTAQLVELTEQLRGEAGDRQLDDPERAVAHNLGGDAATTVVTVMEARR</sequence>
<dbReference type="EMBL" id="AOME01000070">
    <property type="protein sequence ID" value="EMA50640.1"/>
    <property type="molecule type" value="Genomic_DNA"/>
</dbReference>
<dbReference type="PANTHER" id="PTHR42870:SF6">
    <property type="entry name" value="ACETYL-COA C-ACYLTRANSFERASE"/>
    <property type="match status" value="1"/>
</dbReference>
<accession>M0N1S1</accession>
<evidence type="ECO:0000256" key="1">
    <source>
        <dbReference type="ARBA" id="ARBA00023229"/>
    </source>
</evidence>
<keyword evidence="4" id="KW-0808">Transferase</keyword>
<evidence type="ECO:0000313" key="4">
    <source>
        <dbReference type="EMBL" id="EMA50640.1"/>
    </source>
</evidence>
<protein>
    <submittedName>
        <fullName evidence="4">Acetyl-CoA C-acyltransferase 8</fullName>
    </submittedName>
</protein>
<dbReference type="Proteomes" id="UP000011625">
    <property type="component" value="Unassembled WGS sequence"/>
</dbReference>
<dbReference type="AlphaFoldDB" id="M0N1S1"/>
<gene>
    <name evidence="4" type="ORF">C450_13217</name>
</gene>
<dbReference type="Pfam" id="PF22691">
    <property type="entry name" value="Thiolase_C_1"/>
    <property type="match status" value="1"/>
</dbReference>
<keyword evidence="1" id="KW-0414">Isoprene biosynthesis</keyword>
<dbReference type="NCBIfam" id="NF004720">
    <property type="entry name" value="PRK06064.1"/>
    <property type="match status" value="1"/>
</dbReference>
<dbReference type="STRING" id="1227456.C450_13217"/>
<keyword evidence="4" id="KW-0012">Acyltransferase</keyword>
<dbReference type="PIRSF" id="PIRSF000429">
    <property type="entry name" value="Ac-CoA_Ac_transf"/>
    <property type="match status" value="1"/>
</dbReference>
<evidence type="ECO:0000259" key="3">
    <source>
        <dbReference type="Pfam" id="PF22691"/>
    </source>
</evidence>
<feature type="domain" description="Thiolase N-terminal" evidence="2">
    <location>
        <begin position="15"/>
        <end position="235"/>
    </location>
</feature>
<evidence type="ECO:0000313" key="5">
    <source>
        <dbReference type="Proteomes" id="UP000011625"/>
    </source>
</evidence>
<dbReference type="GO" id="GO:0008299">
    <property type="term" value="P:isoprenoid biosynthetic process"/>
    <property type="evidence" value="ECO:0007669"/>
    <property type="project" value="UniProtKB-KW"/>
</dbReference>
<proteinExistence type="predicted"/>
<dbReference type="InterPro" id="IPR055140">
    <property type="entry name" value="Thiolase_C_2"/>
</dbReference>
<reference evidence="4 5" key="1">
    <citation type="journal article" date="2014" name="PLoS Genet.">
        <title>Phylogenetically driven sequencing of extremely halophilic archaea reveals strategies for static and dynamic osmo-response.</title>
        <authorList>
            <person name="Becker E.A."/>
            <person name="Seitzer P.M."/>
            <person name="Tritt A."/>
            <person name="Larsen D."/>
            <person name="Krusor M."/>
            <person name="Yao A.I."/>
            <person name="Wu D."/>
            <person name="Madern D."/>
            <person name="Eisen J.A."/>
            <person name="Darling A.E."/>
            <person name="Facciotti M.T."/>
        </authorList>
    </citation>
    <scope>NUCLEOTIDE SEQUENCE [LARGE SCALE GENOMIC DNA]</scope>
    <source>
        <strain evidence="4 5">DSM 8989</strain>
    </source>
</reference>
<dbReference type="PATRIC" id="fig|1227456.3.peg.2673"/>
<keyword evidence="5" id="KW-1185">Reference proteome</keyword>
<comment type="caution">
    <text evidence="4">The sequence shown here is derived from an EMBL/GenBank/DDBJ whole genome shotgun (WGS) entry which is preliminary data.</text>
</comment>
<dbReference type="Gene3D" id="3.40.47.10">
    <property type="match status" value="1"/>
</dbReference>
<feature type="domain" description="Thiolase C-terminal" evidence="3">
    <location>
        <begin position="251"/>
        <end position="394"/>
    </location>
</feature>
<dbReference type="InterPro" id="IPR020616">
    <property type="entry name" value="Thiolase_N"/>
</dbReference>
<dbReference type="InterPro" id="IPR002155">
    <property type="entry name" value="Thiolase"/>
</dbReference>
<dbReference type="Pfam" id="PF00108">
    <property type="entry name" value="Thiolase_N"/>
    <property type="match status" value="1"/>
</dbReference>
<dbReference type="SUPFAM" id="SSF53901">
    <property type="entry name" value="Thiolase-like"/>
    <property type="match status" value="2"/>
</dbReference>
<dbReference type="GO" id="GO:0016747">
    <property type="term" value="F:acyltransferase activity, transferring groups other than amino-acyl groups"/>
    <property type="evidence" value="ECO:0007669"/>
    <property type="project" value="InterPro"/>
</dbReference>
<evidence type="ECO:0000259" key="2">
    <source>
        <dbReference type="Pfam" id="PF00108"/>
    </source>
</evidence>
<dbReference type="InterPro" id="IPR016039">
    <property type="entry name" value="Thiolase-like"/>
</dbReference>
<name>M0N1S1_9EURY</name>
<dbReference type="CDD" id="cd00829">
    <property type="entry name" value="SCP-x_thiolase"/>
    <property type="match status" value="1"/>
</dbReference>